<dbReference type="Proteomes" id="UP000650081">
    <property type="component" value="Unassembled WGS sequence"/>
</dbReference>
<accession>A0A923T926</accession>
<evidence type="ECO:0000313" key="3">
    <source>
        <dbReference type="Proteomes" id="UP000650081"/>
    </source>
</evidence>
<gene>
    <name evidence="2" type="ORF">H9S92_10545</name>
</gene>
<evidence type="ECO:0000259" key="1">
    <source>
        <dbReference type="Pfam" id="PF07484"/>
    </source>
</evidence>
<dbReference type="Gene3D" id="3.90.1340.10">
    <property type="entry name" value="Phage tail collar domain"/>
    <property type="match status" value="1"/>
</dbReference>
<keyword evidence="3" id="KW-1185">Reference proteome</keyword>
<dbReference type="SUPFAM" id="SSF88874">
    <property type="entry name" value="Receptor-binding domain of short tail fibre protein gp12"/>
    <property type="match status" value="1"/>
</dbReference>
<dbReference type="InterPro" id="IPR011083">
    <property type="entry name" value="Phage_tail_collar_dom"/>
</dbReference>
<organism evidence="2 3">
    <name type="scientific">Neolewinella lacunae</name>
    <dbReference type="NCBI Taxonomy" id="1517758"/>
    <lineage>
        <taxon>Bacteria</taxon>
        <taxon>Pseudomonadati</taxon>
        <taxon>Bacteroidota</taxon>
        <taxon>Saprospiria</taxon>
        <taxon>Saprospirales</taxon>
        <taxon>Lewinellaceae</taxon>
        <taxon>Neolewinella</taxon>
    </lineage>
</organism>
<dbReference type="AlphaFoldDB" id="A0A923T926"/>
<dbReference type="InterPro" id="IPR037053">
    <property type="entry name" value="Phage_tail_collar_dom_sf"/>
</dbReference>
<protein>
    <submittedName>
        <fullName evidence="2">Phage tail protein</fullName>
    </submittedName>
</protein>
<feature type="domain" description="Phage tail collar" evidence="1">
    <location>
        <begin position="7"/>
        <end position="62"/>
    </location>
</feature>
<dbReference type="RefSeq" id="WP_187466672.1">
    <property type="nucleotide sequence ID" value="NZ_JACSIT010000100.1"/>
</dbReference>
<name>A0A923T926_9BACT</name>
<proteinExistence type="predicted"/>
<sequence>MATPILGEIRQFGFNFAPRGWAFCNGQLLSIAQNTALFSLLGTTYGGNGQTTFALPDLRGRVTFTYGQGPGLSNYAQGQVGGTESQTLLITQMPGHVHGLNAGRVSVPASAEDANQDEASGHYLANGNFYHANPDAVYGGGPIPLTGTTDLAGGTQPHSLMQPYLVTNFCIALQGIFPSRN</sequence>
<comment type="caution">
    <text evidence="2">The sequence shown here is derived from an EMBL/GenBank/DDBJ whole genome shotgun (WGS) entry which is preliminary data.</text>
</comment>
<reference evidence="2" key="1">
    <citation type="submission" date="2020-08" db="EMBL/GenBank/DDBJ databases">
        <title>Lewinella bacteria from marine environments.</title>
        <authorList>
            <person name="Zhong Y."/>
        </authorList>
    </citation>
    <scope>NUCLEOTIDE SEQUENCE</scope>
    <source>
        <strain evidence="2">KCTC 42187</strain>
    </source>
</reference>
<dbReference type="EMBL" id="JACSIT010000100">
    <property type="protein sequence ID" value="MBC6994603.1"/>
    <property type="molecule type" value="Genomic_DNA"/>
</dbReference>
<dbReference type="Pfam" id="PF07484">
    <property type="entry name" value="Collar"/>
    <property type="match status" value="1"/>
</dbReference>
<evidence type="ECO:0000313" key="2">
    <source>
        <dbReference type="EMBL" id="MBC6994603.1"/>
    </source>
</evidence>